<accession>A0ABM1A8S3</accession>
<evidence type="ECO:0000256" key="1">
    <source>
        <dbReference type="ARBA" id="ARBA00005595"/>
    </source>
</evidence>
<feature type="compositionally biased region" description="Basic and acidic residues" evidence="2">
    <location>
        <begin position="415"/>
        <end position="435"/>
    </location>
</feature>
<feature type="compositionally biased region" description="Polar residues" evidence="2">
    <location>
        <begin position="498"/>
        <end position="517"/>
    </location>
</feature>
<name>A0ABM1A8S3_APLCA</name>
<feature type="compositionally biased region" description="Polar residues" evidence="2">
    <location>
        <begin position="448"/>
        <end position="463"/>
    </location>
</feature>
<organism evidence="3 4">
    <name type="scientific">Aplysia californica</name>
    <name type="common">California sea hare</name>
    <dbReference type="NCBI Taxonomy" id="6500"/>
    <lineage>
        <taxon>Eukaryota</taxon>
        <taxon>Metazoa</taxon>
        <taxon>Spiralia</taxon>
        <taxon>Lophotrochozoa</taxon>
        <taxon>Mollusca</taxon>
        <taxon>Gastropoda</taxon>
        <taxon>Heterobranchia</taxon>
        <taxon>Euthyneura</taxon>
        <taxon>Tectipleura</taxon>
        <taxon>Aplysiida</taxon>
        <taxon>Aplysioidea</taxon>
        <taxon>Aplysiidae</taxon>
        <taxon>Aplysia</taxon>
    </lineage>
</organism>
<feature type="compositionally biased region" description="Polar residues" evidence="2">
    <location>
        <begin position="315"/>
        <end position="330"/>
    </location>
</feature>
<reference evidence="4" key="1">
    <citation type="submission" date="2025-08" db="UniProtKB">
        <authorList>
            <consortium name="RefSeq"/>
        </authorList>
    </citation>
    <scope>IDENTIFICATION</scope>
</reference>
<feature type="compositionally biased region" description="Low complexity" evidence="2">
    <location>
        <begin position="436"/>
        <end position="445"/>
    </location>
</feature>
<dbReference type="Pfam" id="PF04502">
    <property type="entry name" value="Saf4_Yju2"/>
    <property type="match status" value="1"/>
</dbReference>
<evidence type="ECO:0000313" key="4">
    <source>
        <dbReference type="RefSeq" id="XP_012943013.2"/>
    </source>
</evidence>
<feature type="compositionally biased region" description="Basic and acidic residues" evidence="2">
    <location>
        <begin position="242"/>
        <end position="252"/>
    </location>
</feature>
<evidence type="ECO:0000256" key="2">
    <source>
        <dbReference type="SAM" id="MobiDB-lite"/>
    </source>
</evidence>
<feature type="compositionally biased region" description="Basic and acidic residues" evidence="2">
    <location>
        <begin position="379"/>
        <end position="399"/>
    </location>
</feature>
<feature type="compositionally biased region" description="Polar residues" evidence="2">
    <location>
        <begin position="366"/>
        <end position="376"/>
    </location>
</feature>
<gene>
    <name evidence="4" type="primary">LOC101862214</name>
</gene>
<evidence type="ECO:0000313" key="3">
    <source>
        <dbReference type="Proteomes" id="UP000694888"/>
    </source>
</evidence>
<dbReference type="GeneID" id="101862214"/>
<feature type="region of interest" description="Disordered" evidence="2">
    <location>
        <begin position="242"/>
        <end position="291"/>
    </location>
</feature>
<sequence length="525" mass="58400">MTGPRTEPRGTPYFRDFSDVPKFEWICAFVLFLSKNVNFSSLFFLYFRFELPYNIWCGGCGNHVGMGVRYNAEKSKVGNYYSTPIYKFRMKCHLCDNYFEIQTDPQNHDYVILCGARRKEQRWDPHANGQIVPEDKATQKKMATDAMYKLEHGSDDKQKGSDKVASLAQLEESRISMVDDYILNRMARDKFRAEKKVLKEAAEADKAILERAALDIELVEETEEDRKVAGLLKYTATSSFEDKQKEKRKNIEMRPLFEQSKSASATAKSSSTSLDALPYQRHTAPSLSRRGELKQKLGWALKASYKDPFKPLNVKSKNSTGAQSSLQSPRSLLGIRLKSCGSTPKATESVRKLGSGCETRDDSVDSDTCSESTSNKVVGDTEVKGETENDSVHSEDHSANLDAPTQNSHSAVSDLSKESSVEDQHGRLLHSESQRESSSSDSIIQPLCFSTDTQTEQASSLAESSMDKTELSVGPAETDDDKRSVEFLAPVEVGSPGHRNTSQNNSGLLALMSSYTESDSDTDGS</sequence>
<feature type="region of interest" description="Disordered" evidence="2">
    <location>
        <begin position="310"/>
        <end position="525"/>
    </location>
</feature>
<feature type="compositionally biased region" description="Polar residues" evidence="2">
    <location>
        <begin position="403"/>
        <end position="413"/>
    </location>
</feature>
<dbReference type="PANTHER" id="PTHR12111:SF2">
    <property type="entry name" value="SPLICING FACTOR YJU2B-RELATED"/>
    <property type="match status" value="1"/>
</dbReference>
<protein>
    <submittedName>
        <fullName evidence="4">Coiled-coil domain-containing protein 130</fullName>
    </submittedName>
</protein>
<dbReference type="Proteomes" id="UP000694888">
    <property type="component" value="Unplaced"/>
</dbReference>
<feature type="compositionally biased region" description="Low complexity" evidence="2">
    <location>
        <begin position="260"/>
        <end position="273"/>
    </location>
</feature>
<comment type="similarity">
    <text evidence="1">Belongs to the CWC16 family.</text>
</comment>
<proteinExistence type="inferred from homology"/>
<keyword evidence="3" id="KW-1185">Reference proteome</keyword>
<dbReference type="InterPro" id="IPR007590">
    <property type="entry name" value="Saf4/Yju2"/>
</dbReference>
<dbReference type="PANTHER" id="PTHR12111">
    <property type="entry name" value="SPLICING FACTOR YJU2"/>
    <property type="match status" value="1"/>
</dbReference>
<dbReference type="RefSeq" id="XP_012943013.2">
    <property type="nucleotide sequence ID" value="XM_013087559.2"/>
</dbReference>